<organism evidence="1 2">
    <name type="scientific">Panagrolaimus sp. JU765</name>
    <dbReference type="NCBI Taxonomy" id="591449"/>
    <lineage>
        <taxon>Eukaryota</taxon>
        <taxon>Metazoa</taxon>
        <taxon>Ecdysozoa</taxon>
        <taxon>Nematoda</taxon>
        <taxon>Chromadorea</taxon>
        <taxon>Rhabditida</taxon>
        <taxon>Tylenchina</taxon>
        <taxon>Panagrolaimomorpha</taxon>
        <taxon>Panagrolaimoidea</taxon>
        <taxon>Panagrolaimidae</taxon>
        <taxon>Panagrolaimus</taxon>
    </lineage>
</organism>
<sequence>MSYNNPNQPRQPPMQHPGMPPGSGPGQQSMMRRPPMMPQKILITEANLVENVARLPEQVQQKINSLPSLEEKVRTTQTWIENAIMRRFQQQQQQAPNPQQMNMQQSQRQLGSGPGQGMPGQQMAQQRMNMQ</sequence>
<evidence type="ECO:0000313" key="2">
    <source>
        <dbReference type="WBParaSite" id="JU765_v2.g18468.t1"/>
    </source>
</evidence>
<name>A0AC34QQC4_9BILA</name>
<proteinExistence type="predicted"/>
<protein>
    <submittedName>
        <fullName evidence="2">Uncharacterized protein</fullName>
    </submittedName>
</protein>
<evidence type="ECO:0000313" key="1">
    <source>
        <dbReference type="Proteomes" id="UP000887576"/>
    </source>
</evidence>
<reference evidence="2" key="1">
    <citation type="submission" date="2022-11" db="UniProtKB">
        <authorList>
            <consortium name="WormBaseParasite"/>
        </authorList>
    </citation>
    <scope>IDENTIFICATION</scope>
</reference>
<dbReference type="Proteomes" id="UP000887576">
    <property type="component" value="Unplaced"/>
</dbReference>
<dbReference type="WBParaSite" id="JU765_v2.g18468.t1">
    <property type="protein sequence ID" value="JU765_v2.g18468.t1"/>
    <property type="gene ID" value="JU765_v2.g18468"/>
</dbReference>
<accession>A0AC34QQC4</accession>